<dbReference type="OrthoDB" id="10012223at2759"/>
<reference evidence="7" key="2">
    <citation type="submission" date="2012-08" db="EMBL/GenBank/DDBJ databases">
        <title>Genome sequence of Kazachstania naganishii.</title>
        <authorList>
            <person name="Gordon J.L."/>
            <person name="Armisen D."/>
            <person name="Proux-Wera E."/>
            <person name="OhEigeartaigh S.S."/>
            <person name="Byrne K.P."/>
            <person name="Wolfe K.H."/>
        </authorList>
    </citation>
    <scope>NUCLEOTIDE SEQUENCE [LARGE SCALE GENOMIC DNA]</scope>
    <source>
        <strain evidence="7">ATCC MYA-139 / BCRC 22969 / CBS 8797 / CCRC 22969 / KCTC 17520 / NBRC 10181 / NCYC 3082</strain>
    </source>
</reference>
<dbReference type="Proteomes" id="UP000006310">
    <property type="component" value="Chromosome 12"/>
</dbReference>
<dbReference type="InterPro" id="IPR052786">
    <property type="entry name" value="Spore_wall_assembly"/>
</dbReference>
<reference evidence="6 7" key="1">
    <citation type="journal article" date="2011" name="Proc. Natl. Acad. Sci. U.S.A.">
        <title>Evolutionary erosion of yeast sex chromosomes by mating-type switching accidents.</title>
        <authorList>
            <person name="Gordon J.L."/>
            <person name="Armisen D."/>
            <person name="Proux-Wera E."/>
            <person name="Oheigeartaigh S.S."/>
            <person name="Byrne K.P."/>
            <person name="Wolfe K.H."/>
        </authorList>
    </citation>
    <scope>NUCLEOTIDE SEQUENCE [LARGE SCALE GENOMIC DNA]</scope>
    <source>
        <strain evidence="7">ATCC MYA-139 / BCRC 22969 / CBS 8797 / CCRC 22969 / KCTC 17520 / NBRC 10181 / NCYC 3082</strain>
    </source>
</reference>
<dbReference type="OMA" id="REFWPLF"/>
<dbReference type="EMBL" id="HE978325">
    <property type="protein sequence ID" value="CCK72673.1"/>
    <property type="molecule type" value="Genomic_DNA"/>
</dbReference>
<evidence type="ECO:0000256" key="5">
    <source>
        <dbReference type="SAM" id="Phobius"/>
    </source>
</evidence>
<dbReference type="AlphaFoldDB" id="J7RS07"/>
<evidence type="ECO:0000313" key="7">
    <source>
        <dbReference type="Proteomes" id="UP000006310"/>
    </source>
</evidence>
<dbReference type="GO" id="GO:0005811">
    <property type="term" value="C:lipid droplet"/>
    <property type="evidence" value="ECO:0007669"/>
    <property type="project" value="TreeGrafter"/>
</dbReference>
<sequence length="290" mass="33255">MAAERTFDSEKSQLEYYSFRCSTERYLNQRWRRMYYLKEYFLKDFCTPRTFSFPLQGFYEVVTKSKYWEMTGLLLVCHLVLFVVIAAIIYIPLMTLLSPLMVLLGPIGVILVHIQWIIQSQAISGFVVKLTIWPTYQYRIFQMALLYNTGTCSKPMKRPGIQRSTQPAAYRGVNTDWSKRISVSMHILYVVGRFLFFLLISLIPIVGPIVVNLLHSSSRAAAYIRNYLEWRGCEPAQMKELKKVRSGLFWAFGIPATLLDLVPFISIVSAAGNTVAATKWGLELTGKGIV</sequence>
<evidence type="ECO:0000256" key="4">
    <source>
        <dbReference type="ARBA" id="ARBA00023136"/>
    </source>
</evidence>
<gene>
    <name evidence="6" type="primary">KNAG0L00500</name>
    <name evidence="6" type="ordered locus">KNAG_0L00500</name>
</gene>
<keyword evidence="2 5" id="KW-0812">Transmembrane</keyword>
<dbReference type="GeneID" id="34528447"/>
<dbReference type="RefSeq" id="XP_022466918.1">
    <property type="nucleotide sequence ID" value="XM_022610642.1"/>
</dbReference>
<dbReference type="GO" id="GO:0030476">
    <property type="term" value="P:ascospore wall assembly"/>
    <property type="evidence" value="ECO:0007669"/>
    <property type="project" value="EnsemblFungi"/>
</dbReference>
<evidence type="ECO:0000256" key="1">
    <source>
        <dbReference type="ARBA" id="ARBA00004141"/>
    </source>
</evidence>
<feature type="transmembrane region" description="Helical" evidence="5">
    <location>
        <begin position="73"/>
        <end position="93"/>
    </location>
</feature>
<comment type="subcellular location">
    <subcellularLocation>
        <location evidence="1">Membrane</location>
        <topology evidence="1">Multi-pass membrane protein</topology>
    </subcellularLocation>
</comment>
<evidence type="ECO:0000313" key="6">
    <source>
        <dbReference type="EMBL" id="CCK72673.1"/>
    </source>
</evidence>
<dbReference type="Pfam" id="PF07264">
    <property type="entry name" value="EI24"/>
    <property type="match status" value="1"/>
</dbReference>
<keyword evidence="4 5" id="KW-0472">Membrane</keyword>
<dbReference type="HOGENOM" id="CLU_062645_2_0_1"/>
<dbReference type="PANTHER" id="PTHR34292:SF3">
    <property type="entry name" value="OUTER SPORE WALL PROTEIN LDS2-RELATED"/>
    <property type="match status" value="1"/>
</dbReference>
<dbReference type="InterPro" id="IPR059112">
    <property type="entry name" value="CysZ/EI24"/>
</dbReference>
<feature type="transmembrane region" description="Helical" evidence="5">
    <location>
        <begin position="248"/>
        <end position="271"/>
    </location>
</feature>
<name>J7RS07_HUIN7</name>
<accession>J7RS07</accession>
<dbReference type="GO" id="GO:0005619">
    <property type="term" value="C:ascospore wall"/>
    <property type="evidence" value="ECO:0007669"/>
    <property type="project" value="EnsemblFungi"/>
</dbReference>
<dbReference type="PANTHER" id="PTHR34292">
    <property type="entry name" value="OUTER SPORE WALL PROTEIN LDS1"/>
    <property type="match status" value="1"/>
</dbReference>
<keyword evidence="7" id="KW-1185">Reference proteome</keyword>
<proteinExistence type="predicted"/>
<evidence type="ECO:0000256" key="2">
    <source>
        <dbReference type="ARBA" id="ARBA00022692"/>
    </source>
</evidence>
<dbReference type="KEGG" id="kng:KNAG_0L00500"/>
<protein>
    <submittedName>
        <fullName evidence="6">Uncharacterized protein</fullName>
    </submittedName>
</protein>
<feature type="transmembrane region" description="Helical" evidence="5">
    <location>
        <begin position="187"/>
        <end position="211"/>
    </location>
</feature>
<evidence type="ECO:0000256" key="3">
    <source>
        <dbReference type="ARBA" id="ARBA00022989"/>
    </source>
</evidence>
<dbReference type="eggNOG" id="ENOG502QVX4">
    <property type="taxonomic scope" value="Eukaryota"/>
</dbReference>
<organism evidence="6 7">
    <name type="scientific">Huiozyma naganishii (strain ATCC MYA-139 / BCRC 22969 / CBS 8797 / KCTC 17520 / NBRC 10181 / NCYC 3082 / Yp74L-3)</name>
    <name type="common">Yeast</name>
    <name type="synonym">Kazachstania naganishii</name>
    <dbReference type="NCBI Taxonomy" id="1071383"/>
    <lineage>
        <taxon>Eukaryota</taxon>
        <taxon>Fungi</taxon>
        <taxon>Dikarya</taxon>
        <taxon>Ascomycota</taxon>
        <taxon>Saccharomycotina</taxon>
        <taxon>Saccharomycetes</taxon>
        <taxon>Saccharomycetales</taxon>
        <taxon>Saccharomycetaceae</taxon>
        <taxon>Huiozyma</taxon>
    </lineage>
</organism>
<dbReference type="GO" id="GO:0005628">
    <property type="term" value="C:prospore membrane"/>
    <property type="evidence" value="ECO:0007669"/>
    <property type="project" value="EnsemblFungi"/>
</dbReference>
<keyword evidence="3 5" id="KW-1133">Transmembrane helix</keyword>